<feature type="signal peptide" evidence="2">
    <location>
        <begin position="1"/>
        <end position="18"/>
    </location>
</feature>
<keyword evidence="1" id="KW-0472">Membrane</keyword>
<protein>
    <recommendedName>
        <fullName evidence="5">Protein osiris 14</fullName>
    </recommendedName>
</protein>
<organism evidence="3 4">
    <name type="scientific">Nesidiocoris tenuis</name>
    <dbReference type="NCBI Taxonomy" id="355587"/>
    <lineage>
        <taxon>Eukaryota</taxon>
        <taxon>Metazoa</taxon>
        <taxon>Ecdysozoa</taxon>
        <taxon>Arthropoda</taxon>
        <taxon>Hexapoda</taxon>
        <taxon>Insecta</taxon>
        <taxon>Pterygota</taxon>
        <taxon>Neoptera</taxon>
        <taxon>Paraneoptera</taxon>
        <taxon>Hemiptera</taxon>
        <taxon>Heteroptera</taxon>
        <taxon>Panheteroptera</taxon>
        <taxon>Cimicomorpha</taxon>
        <taxon>Miridae</taxon>
        <taxon>Dicyphina</taxon>
        <taxon>Nesidiocoris</taxon>
    </lineage>
</organism>
<keyword evidence="1" id="KW-0812">Transmembrane</keyword>
<gene>
    <name evidence="3" type="ORF">NTJ_09331</name>
</gene>
<dbReference type="Pfam" id="PF07898">
    <property type="entry name" value="DUF1676"/>
    <property type="match status" value="1"/>
</dbReference>
<evidence type="ECO:0000256" key="1">
    <source>
        <dbReference type="SAM" id="Phobius"/>
    </source>
</evidence>
<feature type="transmembrane region" description="Helical" evidence="1">
    <location>
        <begin position="147"/>
        <end position="169"/>
    </location>
</feature>
<dbReference type="EMBL" id="AP028915">
    <property type="protein sequence ID" value="BES96520.1"/>
    <property type="molecule type" value="Genomic_DNA"/>
</dbReference>
<keyword evidence="4" id="KW-1185">Reference proteome</keyword>
<dbReference type="PANTHER" id="PTHR21879:SF17">
    <property type="entry name" value="LD24139P"/>
    <property type="match status" value="1"/>
</dbReference>
<feature type="chain" id="PRO_5045317891" description="Protein osiris 14" evidence="2">
    <location>
        <begin position="19"/>
        <end position="259"/>
    </location>
</feature>
<keyword evidence="1" id="KW-1133">Transmembrane helix</keyword>
<reference evidence="3 4" key="1">
    <citation type="submission" date="2023-09" db="EMBL/GenBank/DDBJ databases">
        <title>Nesidiocoris tenuis whole genome shotgun sequence.</title>
        <authorList>
            <person name="Shibata T."/>
            <person name="Shimoda M."/>
            <person name="Kobayashi T."/>
            <person name="Uehara T."/>
        </authorList>
    </citation>
    <scope>NUCLEOTIDE SEQUENCE [LARGE SCALE GENOMIC DNA]</scope>
    <source>
        <strain evidence="3 4">Japan</strain>
    </source>
</reference>
<evidence type="ECO:0000313" key="4">
    <source>
        <dbReference type="Proteomes" id="UP001307889"/>
    </source>
</evidence>
<feature type="transmembrane region" description="Helical" evidence="1">
    <location>
        <begin position="176"/>
        <end position="196"/>
    </location>
</feature>
<dbReference type="InterPro" id="IPR012464">
    <property type="entry name" value="DUF1676"/>
</dbReference>
<evidence type="ECO:0008006" key="5">
    <source>
        <dbReference type="Google" id="ProtNLM"/>
    </source>
</evidence>
<proteinExistence type="predicted"/>
<accession>A0ABN7AWF0</accession>
<sequence length="259" mass="27764">MTGSYLFVLLVVPALTFAAVADNRIEDSTSSLADCSSRPDVTTCLGARAIATLDRAARMNDIPLFEGVTLVKENDFRAGRALMTPEQIEESLPENNEERSNRLLDLAYDSALRFLQSHSLQLKMPRDAPETFQRALDEGRAKLKKKILPIAMLVGAKLVTLLPLALGAIGLMAIKALFIGKIALVIAAILAFQKFFTGGGAGIGGFAKAPAADWNSGSSGWASNSYSGSGPYRRSMEAHNLAYSGQQPAEFQPVESNAQ</sequence>
<dbReference type="Proteomes" id="UP001307889">
    <property type="component" value="Chromosome 7"/>
</dbReference>
<evidence type="ECO:0000256" key="2">
    <source>
        <dbReference type="SAM" id="SignalP"/>
    </source>
</evidence>
<keyword evidence="2" id="KW-0732">Signal</keyword>
<name>A0ABN7AWF0_9HEMI</name>
<dbReference type="PANTHER" id="PTHR21879">
    <property type="entry name" value="FI03362P-RELATED-RELATED"/>
    <property type="match status" value="1"/>
</dbReference>
<evidence type="ECO:0000313" key="3">
    <source>
        <dbReference type="EMBL" id="BES96520.1"/>
    </source>
</evidence>